<dbReference type="VEuPathDB" id="FungiDB:AMAG_06100"/>
<dbReference type="InterPro" id="IPR028005">
    <property type="entry name" value="AcTrfase_ESCO_Znf_dom"/>
</dbReference>
<evidence type="ECO:0008006" key="14">
    <source>
        <dbReference type="Google" id="ProtNLM"/>
    </source>
</evidence>
<keyword evidence="7" id="KW-0539">Nucleus</keyword>
<evidence type="ECO:0000256" key="8">
    <source>
        <dbReference type="ARBA" id="ARBA00023306"/>
    </source>
</evidence>
<reference evidence="13" key="2">
    <citation type="submission" date="2009-11" db="EMBL/GenBank/DDBJ databases">
        <title>The Genome Sequence of Allomyces macrogynus strain ATCC 38327.</title>
        <authorList>
            <consortium name="The Broad Institute Genome Sequencing Platform"/>
            <person name="Russ C."/>
            <person name="Cuomo C."/>
            <person name="Shea T."/>
            <person name="Young S.K."/>
            <person name="Zeng Q."/>
            <person name="Koehrsen M."/>
            <person name="Haas B."/>
            <person name="Borodovsky M."/>
            <person name="Guigo R."/>
            <person name="Alvarado L."/>
            <person name="Berlin A."/>
            <person name="Borenstein D."/>
            <person name="Chen Z."/>
            <person name="Engels R."/>
            <person name="Freedman E."/>
            <person name="Gellesch M."/>
            <person name="Goldberg J."/>
            <person name="Griggs A."/>
            <person name="Gujja S."/>
            <person name="Heiman D."/>
            <person name="Hepburn T."/>
            <person name="Howarth C."/>
            <person name="Jen D."/>
            <person name="Larson L."/>
            <person name="Lewis B."/>
            <person name="Mehta T."/>
            <person name="Park D."/>
            <person name="Pearson M."/>
            <person name="Roberts A."/>
            <person name="Saif S."/>
            <person name="Shenoy N."/>
            <person name="Sisk P."/>
            <person name="Stolte C."/>
            <person name="Sykes S."/>
            <person name="Walk T."/>
            <person name="White J."/>
            <person name="Yandava C."/>
            <person name="Burger G."/>
            <person name="Gray M.W."/>
            <person name="Holland P.W.H."/>
            <person name="King N."/>
            <person name="Lang F.B.F."/>
            <person name="Roger A.J."/>
            <person name="Ruiz-Trillo I."/>
            <person name="Lander E."/>
            <person name="Nusbaum C."/>
        </authorList>
    </citation>
    <scope>NUCLEOTIDE SEQUENCE [LARGE SCALE GENOMIC DNA]</scope>
    <source>
        <strain evidence="13">ATCC 38327</strain>
    </source>
</reference>
<dbReference type="PANTHER" id="PTHR45884">
    <property type="entry name" value="N-ACETYLTRANSFERASE ECO"/>
    <property type="match status" value="1"/>
</dbReference>
<dbReference type="eggNOG" id="KOG3014">
    <property type="taxonomic scope" value="Eukaryota"/>
</dbReference>
<keyword evidence="8" id="KW-0131">Cell cycle</keyword>
<dbReference type="GO" id="GO:0008270">
    <property type="term" value="F:zinc ion binding"/>
    <property type="evidence" value="ECO:0007669"/>
    <property type="project" value="UniProtKB-KW"/>
</dbReference>
<organism evidence="12 13">
    <name type="scientific">Allomyces macrogynus (strain ATCC 38327)</name>
    <name type="common">Allomyces javanicus var. macrogynus</name>
    <dbReference type="NCBI Taxonomy" id="578462"/>
    <lineage>
        <taxon>Eukaryota</taxon>
        <taxon>Fungi</taxon>
        <taxon>Fungi incertae sedis</taxon>
        <taxon>Blastocladiomycota</taxon>
        <taxon>Blastocladiomycetes</taxon>
        <taxon>Blastocladiales</taxon>
        <taxon>Blastocladiaceae</taxon>
        <taxon>Allomyces</taxon>
    </lineage>
</organism>
<evidence type="ECO:0000313" key="13">
    <source>
        <dbReference type="Proteomes" id="UP000054350"/>
    </source>
</evidence>
<evidence type="ECO:0000259" key="11">
    <source>
        <dbReference type="Pfam" id="PF13880"/>
    </source>
</evidence>
<reference evidence="12 13" key="1">
    <citation type="submission" date="2009-11" db="EMBL/GenBank/DDBJ databases">
        <title>Annotation of Allomyces macrogynus ATCC 38327.</title>
        <authorList>
            <consortium name="The Broad Institute Genome Sequencing Platform"/>
            <person name="Russ C."/>
            <person name="Cuomo C."/>
            <person name="Burger G."/>
            <person name="Gray M.W."/>
            <person name="Holland P.W.H."/>
            <person name="King N."/>
            <person name="Lang F.B.F."/>
            <person name="Roger A.J."/>
            <person name="Ruiz-Trillo I."/>
            <person name="Young S.K."/>
            <person name="Zeng Q."/>
            <person name="Gargeya S."/>
            <person name="Fitzgerald M."/>
            <person name="Haas B."/>
            <person name="Abouelleil A."/>
            <person name="Alvarado L."/>
            <person name="Arachchi H.M."/>
            <person name="Berlin A."/>
            <person name="Chapman S.B."/>
            <person name="Gearin G."/>
            <person name="Goldberg J."/>
            <person name="Griggs A."/>
            <person name="Gujja S."/>
            <person name="Hansen M."/>
            <person name="Heiman D."/>
            <person name="Howarth C."/>
            <person name="Larimer J."/>
            <person name="Lui A."/>
            <person name="MacDonald P.J.P."/>
            <person name="McCowen C."/>
            <person name="Montmayeur A."/>
            <person name="Murphy C."/>
            <person name="Neiman D."/>
            <person name="Pearson M."/>
            <person name="Priest M."/>
            <person name="Roberts A."/>
            <person name="Saif S."/>
            <person name="Shea T."/>
            <person name="Sisk P."/>
            <person name="Stolte C."/>
            <person name="Sykes S."/>
            <person name="Wortman J."/>
            <person name="Nusbaum C."/>
            <person name="Birren B."/>
        </authorList>
    </citation>
    <scope>NUCLEOTIDE SEQUENCE [LARGE SCALE GENOMIC DNA]</scope>
    <source>
        <strain evidence="12 13">ATCC 38327</strain>
    </source>
</reference>
<dbReference type="STRING" id="578462.A0A0L0SDW2"/>
<sequence>MRLDLGQRGQGAHECRECGMSYVATDEMDRKLHDRHHAQAVRGIEYPSYKNDRVVWSHFDARLVVTTWPPSSSALATKLRAIVAHTDRVLGAVDHLLEPGHVVSVYVRGKVVAGACIAEPRSVAFPATADGTAYDRARPVEAAFAGIARVWVDAKSRRQWVATRLLDAVAEAMGTEGGRARVAFSAPTTAGWALARRYTGDEEVLVYDD</sequence>
<dbReference type="GO" id="GO:0061733">
    <property type="term" value="F:protein-lysine-acetyltransferase activity"/>
    <property type="evidence" value="ECO:0007669"/>
    <property type="project" value="TreeGrafter"/>
</dbReference>
<proteinExistence type="inferred from homology"/>
<comment type="subcellular location">
    <subcellularLocation>
        <location evidence="1">Nucleus</location>
    </subcellularLocation>
</comment>
<evidence type="ECO:0000259" key="10">
    <source>
        <dbReference type="Pfam" id="PF13878"/>
    </source>
</evidence>
<dbReference type="PANTHER" id="PTHR45884:SF2">
    <property type="entry name" value="N-ACETYLTRANSFERASE ECO"/>
    <property type="match status" value="1"/>
</dbReference>
<dbReference type="AlphaFoldDB" id="A0A0L0SDW2"/>
<evidence type="ECO:0000256" key="9">
    <source>
        <dbReference type="ARBA" id="ARBA00023315"/>
    </source>
</evidence>
<dbReference type="SUPFAM" id="SSF55729">
    <property type="entry name" value="Acyl-CoA N-acyltransferases (Nat)"/>
    <property type="match status" value="1"/>
</dbReference>
<dbReference type="InterPro" id="IPR028009">
    <property type="entry name" value="ESCO_Acetyltransf_dom"/>
</dbReference>
<feature type="domain" description="N-acetyltransferase ESCO acetyl-transferase" evidence="11">
    <location>
        <begin position="142"/>
        <end position="207"/>
    </location>
</feature>
<gene>
    <name evidence="12" type="ORF">AMAG_06100</name>
</gene>
<dbReference type="Pfam" id="PF13880">
    <property type="entry name" value="Acetyltransf_13"/>
    <property type="match status" value="1"/>
</dbReference>
<protein>
    <recommendedName>
        <fullName evidence="14">N-acetyltransferase ECO1</fullName>
    </recommendedName>
</protein>
<dbReference type="Gene3D" id="3.40.630.30">
    <property type="match status" value="1"/>
</dbReference>
<evidence type="ECO:0000256" key="5">
    <source>
        <dbReference type="ARBA" id="ARBA00022771"/>
    </source>
</evidence>
<feature type="domain" description="N-acetyltransferase ESCO zinc-finger" evidence="10">
    <location>
        <begin position="1"/>
        <end position="39"/>
    </location>
</feature>
<dbReference type="EMBL" id="GG745336">
    <property type="protein sequence ID" value="KNE60738.1"/>
    <property type="molecule type" value="Genomic_DNA"/>
</dbReference>
<dbReference type="OrthoDB" id="428854at2759"/>
<dbReference type="InterPro" id="IPR016181">
    <property type="entry name" value="Acyl_CoA_acyltransferase"/>
</dbReference>
<comment type="similarity">
    <text evidence="2">Belongs to the acetyltransferase family. ECO subfamily.</text>
</comment>
<evidence type="ECO:0000313" key="12">
    <source>
        <dbReference type="EMBL" id="KNE60738.1"/>
    </source>
</evidence>
<evidence type="ECO:0000256" key="3">
    <source>
        <dbReference type="ARBA" id="ARBA00022679"/>
    </source>
</evidence>
<keyword evidence="3" id="KW-0808">Transferase</keyword>
<evidence type="ECO:0000256" key="2">
    <source>
        <dbReference type="ARBA" id="ARBA00005816"/>
    </source>
</evidence>
<keyword evidence="5" id="KW-0863">Zinc-finger</keyword>
<evidence type="ECO:0000256" key="6">
    <source>
        <dbReference type="ARBA" id="ARBA00022833"/>
    </source>
</evidence>
<dbReference type="OMA" id="KEHQKFC"/>
<dbReference type="Pfam" id="PF13878">
    <property type="entry name" value="zf-C2H2_3"/>
    <property type="match status" value="1"/>
</dbReference>
<evidence type="ECO:0000256" key="1">
    <source>
        <dbReference type="ARBA" id="ARBA00004123"/>
    </source>
</evidence>
<evidence type="ECO:0000256" key="7">
    <source>
        <dbReference type="ARBA" id="ARBA00023242"/>
    </source>
</evidence>
<dbReference type="Proteomes" id="UP000054350">
    <property type="component" value="Unassembled WGS sequence"/>
</dbReference>
<accession>A0A0L0SDW2</accession>
<dbReference type="GO" id="GO:0005634">
    <property type="term" value="C:nucleus"/>
    <property type="evidence" value="ECO:0007669"/>
    <property type="project" value="UniProtKB-SubCell"/>
</dbReference>
<dbReference type="GO" id="GO:0007064">
    <property type="term" value="P:mitotic sister chromatid cohesion"/>
    <property type="evidence" value="ECO:0007669"/>
    <property type="project" value="TreeGrafter"/>
</dbReference>
<keyword evidence="6" id="KW-0862">Zinc</keyword>
<name>A0A0L0SDW2_ALLM3</name>
<keyword evidence="4" id="KW-0479">Metal-binding</keyword>
<keyword evidence="13" id="KW-1185">Reference proteome</keyword>
<dbReference type="GO" id="GO:0000785">
    <property type="term" value="C:chromatin"/>
    <property type="evidence" value="ECO:0007669"/>
    <property type="project" value="TreeGrafter"/>
</dbReference>
<keyword evidence="9" id="KW-0012">Acyltransferase</keyword>
<evidence type="ECO:0000256" key="4">
    <source>
        <dbReference type="ARBA" id="ARBA00022723"/>
    </source>
</evidence>